<name>A0A0E9QRT7_ANGAN</name>
<reference evidence="1" key="1">
    <citation type="submission" date="2014-11" db="EMBL/GenBank/DDBJ databases">
        <authorList>
            <person name="Amaro Gonzalez C."/>
        </authorList>
    </citation>
    <scope>NUCLEOTIDE SEQUENCE</scope>
</reference>
<protein>
    <submittedName>
        <fullName evidence="1">Uncharacterized protein</fullName>
    </submittedName>
</protein>
<dbReference type="EMBL" id="GBXM01089774">
    <property type="protein sequence ID" value="JAH18803.1"/>
    <property type="molecule type" value="Transcribed_RNA"/>
</dbReference>
<accession>A0A0E9QRT7</accession>
<evidence type="ECO:0000313" key="1">
    <source>
        <dbReference type="EMBL" id="JAH18803.1"/>
    </source>
</evidence>
<dbReference type="AlphaFoldDB" id="A0A0E9QRT7"/>
<proteinExistence type="predicted"/>
<reference evidence="1" key="2">
    <citation type="journal article" date="2015" name="Fish Shellfish Immunol.">
        <title>Early steps in the European eel (Anguilla anguilla)-Vibrio vulnificus interaction in the gills: Role of the RtxA13 toxin.</title>
        <authorList>
            <person name="Callol A."/>
            <person name="Pajuelo D."/>
            <person name="Ebbesson L."/>
            <person name="Teles M."/>
            <person name="MacKenzie S."/>
            <person name="Amaro C."/>
        </authorList>
    </citation>
    <scope>NUCLEOTIDE SEQUENCE</scope>
</reference>
<sequence length="19" mass="2251">MFCFNQLFTGEKVLSSSRR</sequence>
<organism evidence="1">
    <name type="scientific">Anguilla anguilla</name>
    <name type="common">European freshwater eel</name>
    <name type="synonym">Muraena anguilla</name>
    <dbReference type="NCBI Taxonomy" id="7936"/>
    <lineage>
        <taxon>Eukaryota</taxon>
        <taxon>Metazoa</taxon>
        <taxon>Chordata</taxon>
        <taxon>Craniata</taxon>
        <taxon>Vertebrata</taxon>
        <taxon>Euteleostomi</taxon>
        <taxon>Actinopterygii</taxon>
        <taxon>Neopterygii</taxon>
        <taxon>Teleostei</taxon>
        <taxon>Anguilliformes</taxon>
        <taxon>Anguillidae</taxon>
        <taxon>Anguilla</taxon>
    </lineage>
</organism>